<evidence type="ECO:0000313" key="2">
    <source>
        <dbReference type="EMBL" id="SDD52358.1"/>
    </source>
</evidence>
<organism evidence="2 3">
    <name type="scientific">Bradyrhizobium brasilense</name>
    <dbReference type="NCBI Taxonomy" id="1419277"/>
    <lineage>
        <taxon>Bacteria</taxon>
        <taxon>Pseudomonadati</taxon>
        <taxon>Pseudomonadota</taxon>
        <taxon>Alphaproteobacteria</taxon>
        <taxon>Hyphomicrobiales</taxon>
        <taxon>Nitrobacteraceae</taxon>
        <taxon>Bradyrhizobium</taxon>
    </lineage>
</organism>
<dbReference type="PIRSF" id="PIRSF021700">
    <property type="entry name" value="3_dmu_93_MTrfase"/>
    <property type="match status" value="1"/>
</dbReference>
<dbReference type="EMBL" id="FMZW01000012">
    <property type="protein sequence ID" value="SDD52358.1"/>
    <property type="molecule type" value="Genomic_DNA"/>
</dbReference>
<dbReference type="InterPro" id="IPR029068">
    <property type="entry name" value="Glyas_Bleomycin-R_OHBP_Dase"/>
</dbReference>
<dbReference type="RefSeq" id="WP_092083116.1">
    <property type="nucleotide sequence ID" value="NZ_FMZW01000012.1"/>
</dbReference>
<keyword evidence="2" id="KW-0489">Methyltransferase</keyword>
<dbReference type="Gene3D" id="3.10.180.10">
    <property type="entry name" value="2,3-Dihydroxybiphenyl 1,2-Dioxygenase, domain 1"/>
    <property type="match status" value="1"/>
</dbReference>
<dbReference type="Proteomes" id="UP000199245">
    <property type="component" value="Unassembled WGS sequence"/>
</dbReference>
<dbReference type="AlphaFoldDB" id="A0A1G6VFR6"/>
<dbReference type="Pfam" id="PF06983">
    <property type="entry name" value="3-dmu-9_3-mt"/>
    <property type="match status" value="1"/>
</dbReference>
<dbReference type="PANTHER" id="PTHR33990:SF2">
    <property type="entry name" value="PHNB-LIKE DOMAIN-CONTAINING PROTEIN"/>
    <property type="match status" value="1"/>
</dbReference>
<dbReference type="InterPro" id="IPR009725">
    <property type="entry name" value="3_dmu_93_MTrfase"/>
</dbReference>
<evidence type="ECO:0000313" key="3">
    <source>
        <dbReference type="Proteomes" id="UP000199245"/>
    </source>
</evidence>
<dbReference type="CDD" id="cd06588">
    <property type="entry name" value="PhnB_like"/>
    <property type="match status" value="1"/>
</dbReference>
<accession>A0A1G6VFR6</accession>
<evidence type="ECO:0000259" key="1">
    <source>
        <dbReference type="Pfam" id="PF06983"/>
    </source>
</evidence>
<protein>
    <submittedName>
        <fullName evidence="2">Glyoxalase superfamily enzyme, possibly 3-demethylubiquinone-9 3-methyltransferase</fullName>
    </submittedName>
</protein>
<keyword evidence="2" id="KW-0830">Ubiquinone</keyword>
<dbReference type="InterPro" id="IPR028973">
    <property type="entry name" value="PhnB-like"/>
</dbReference>
<name>A0A1G6VFR6_9BRAD</name>
<dbReference type="SUPFAM" id="SSF54593">
    <property type="entry name" value="Glyoxalase/Bleomycin resistance protein/Dihydroxybiphenyl dioxygenase"/>
    <property type="match status" value="1"/>
</dbReference>
<dbReference type="GO" id="GO:0032259">
    <property type="term" value="P:methylation"/>
    <property type="evidence" value="ECO:0007669"/>
    <property type="project" value="UniProtKB-KW"/>
</dbReference>
<sequence>MTSITPFLWLDNNVRDAVAFYQSVFPNAKIETVSDFMASFELEGQRFHALNGGPQHKFNEAVSFFLSVETQEQVDYFWEKLTDGGQESRCGWLKDRFGLSWQVIPTALGRYLSAPDRKAADRAMQAMLKMQKIVIADLDRAFAG</sequence>
<feature type="domain" description="PhnB-like" evidence="1">
    <location>
        <begin position="3"/>
        <end position="104"/>
    </location>
</feature>
<gene>
    <name evidence="2" type="ORF">SAMN05216337_101235</name>
</gene>
<dbReference type="GO" id="GO:0008168">
    <property type="term" value="F:methyltransferase activity"/>
    <property type="evidence" value="ECO:0007669"/>
    <property type="project" value="UniProtKB-KW"/>
</dbReference>
<reference evidence="2 3" key="1">
    <citation type="submission" date="2016-10" db="EMBL/GenBank/DDBJ databases">
        <authorList>
            <person name="de Groot N.N."/>
        </authorList>
    </citation>
    <scope>NUCLEOTIDE SEQUENCE [LARGE SCALE GENOMIC DNA]</scope>
    <source>
        <strain evidence="2 3">R5</strain>
    </source>
</reference>
<keyword evidence="2" id="KW-0808">Transferase</keyword>
<dbReference type="PANTHER" id="PTHR33990">
    <property type="entry name" value="PROTEIN YJDN-RELATED"/>
    <property type="match status" value="1"/>
</dbReference>
<proteinExistence type="predicted"/>